<evidence type="ECO:0000313" key="10">
    <source>
        <dbReference type="Proteomes" id="UP000249623"/>
    </source>
</evidence>
<keyword evidence="1" id="KW-0134">Cell wall</keyword>
<evidence type="ECO:0000256" key="5">
    <source>
        <dbReference type="SAM" id="MobiDB-lite"/>
    </source>
</evidence>
<feature type="compositionally biased region" description="Basic and acidic residues" evidence="5">
    <location>
        <begin position="181"/>
        <end position="197"/>
    </location>
</feature>
<organism evidence="9 10">
    <name type="scientific">Streptococcus sanguinis</name>
    <dbReference type="NCBI Taxonomy" id="1305"/>
    <lineage>
        <taxon>Bacteria</taxon>
        <taxon>Bacillati</taxon>
        <taxon>Bacillota</taxon>
        <taxon>Bacilli</taxon>
        <taxon>Lactobacillales</taxon>
        <taxon>Streptococcaceae</taxon>
        <taxon>Streptococcus</taxon>
    </lineage>
</organism>
<dbReference type="Pfam" id="PF00746">
    <property type="entry name" value="Gram_pos_anchor"/>
    <property type="match status" value="1"/>
</dbReference>
<dbReference type="NCBIfam" id="TIGR01167">
    <property type="entry name" value="LPXTG_anchor"/>
    <property type="match status" value="1"/>
</dbReference>
<dbReference type="Proteomes" id="UP000249623">
    <property type="component" value="Chromosome 1"/>
</dbReference>
<feature type="domain" description="Gram-positive cocci surface proteins LPxTG" evidence="8">
    <location>
        <begin position="233"/>
        <end position="269"/>
    </location>
</feature>
<sequence>MKKTTITTTILLSTLILNSVAYADELANNIPIITQPTTPAQPTEPVTPTQPTTPAQPTEPVTPTQPTTPAQPTEPVAPTQPTTPAQPTEPVTPTQPTTPAQPTEPVAPTQPTTPAQPTEPVAPTQPTTPAQPTEPVAPTQPTTPAQPTEPVAPTQPTTPAQPTEPSTPIQLTRPAVPDTSLGEKEQVTLRRSDRISEKNNSSISPSQKVFGGTRETPSQSTTPDVRKTESVTAQTLDRLPETGTISNPLFAIWGLILGIFSVWLKNRKVSK</sequence>
<evidence type="ECO:0000256" key="3">
    <source>
        <dbReference type="ARBA" id="ARBA00022729"/>
    </source>
</evidence>
<evidence type="ECO:0000256" key="4">
    <source>
        <dbReference type="ARBA" id="ARBA00023088"/>
    </source>
</evidence>
<feature type="compositionally biased region" description="Low complexity" evidence="5">
    <location>
        <begin position="34"/>
        <end position="164"/>
    </location>
</feature>
<keyword evidence="2" id="KW-0964">Secreted</keyword>
<reference evidence="9 10" key="1">
    <citation type="submission" date="2018-06" db="EMBL/GenBank/DDBJ databases">
        <authorList>
            <consortium name="Pathogen Informatics"/>
            <person name="Doyle S."/>
        </authorList>
    </citation>
    <scope>NUCLEOTIDE SEQUENCE [LARGE SCALE GENOMIC DNA]</scope>
    <source>
        <strain evidence="9 10">NCTC11085</strain>
    </source>
</reference>
<dbReference type="PANTHER" id="PTHR10068">
    <property type="entry name" value="BONE MARROW PROTEOGLYCAN"/>
    <property type="match status" value="1"/>
</dbReference>
<evidence type="ECO:0000256" key="1">
    <source>
        <dbReference type="ARBA" id="ARBA00022512"/>
    </source>
</evidence>
<evidence type="ECO:0000256" key="2">
    <source>
        <dbReference type="ARBA" id="ARBA00022525"/>
    </source>
</evidence>
<dbReference type="RefSeq" id="WP_002934906.1">
    <property type="nucleotide sequence ID" value="NZ_CP071430.1"/>
</dbReference>
<keyword evidence="4" id="KW-0572">Peptidoglycan-anchor</keyword>
<dbReference type="InterPro" id="IPR019931">
    <property type="entry name" value="LPXTG_anchor"/>
</dbReference>
<feature type="signal peptide" evidence="7">
    <location>
        <begin position="1"/>
        <end position="23"/>
    </location>
</feature>
<protein>
    <submittedName>
        <fullName evidence="9">Cell wall surface anchor family protein</fullName>
    </submittedName>
</protein>
<keyword evidence="6" id="KW-0812">Transmembrane</keyword>
<name>A0A2X3VS30_STRSA</name>
<feature type="compositionally biased region" description="Polar residues" evidence="5">
    <location>
        <begin position="198"/>
        <end position="207"/>
    </location>
</feature>
<accession>A0A2X3VS30</accession>
<dbReference type="EMBL" id="LS483346">
    <property type="protein sequence ID" value="SQF33713.1"/>
    <property type="molecule type" value="Genomic_DNA"/>
</dbReference>
<evidence type="ECO:0000259" key="8">
    <source>
        <dbReference type="Pfam" id="PF00746"/>
    </source>
</evidence>
<dbReference type="AlphaFoldDB" id="A0A2X3VS30"/>
<keyword evidence="6" id="KW-1133">Transmembrane helix</keyword>
<evidence type="ECO:0000256" key="7">
    <source>
        <dbReference type="SAM" id="SignalP"/>
    </source>
</evidence>
<feature type="region of interest" description="Disordered" evidence="5">
    <location>
        <begin position="34"/>
        <end position="229"/>
    </location>
</feature>
<proteinExistence type="predicted"/>
<evidence type="ECO:0000256" key="6">
    <source>
        <dbReference type="SAM" id="Phobius"/>
    </source>
</evidence>
<evidence type="ECO:0000313" key="9">
    <source>
        <dbReference type="EMBL" id="SQF33713.1"/>
    </source>
</evidence>
<keyword evidence="3 7" id="KW-0732">Signal</keyword>
<feature type="transmembrane region" description="Helical" evidence="6">
    <location>
        <begin position="245"/>
        <end position="264"/>
    </location>
</feature>
<gene>
    <name evidence="9" type="ORF">NCTC11085_00185</name>
</gene>
<dbReference type="PANTHER" id="PTHR10068:SF14">
    <property type="entry name" value="CELL WALL ADHESIN EAP1"/>
    <property type="match status" value="1"/>
</dbReference>
<keyword evidence="6" id="KW-0472">Membrane</keyword>
<feature type="chain" id="PRO_5016149392" evidence="7">
    <location>
        <begin position="24"/>
        <end position="271"/>
    </location>
</feature>